<dbReference type="RefSeq" id="WP_084046586.1">
    <property type="nucleotide sequence ID" value="NZ_FWWU01000007.1"/>
</dbReference>
<proteinExistence type="predicted"/>
<feature type="domain" description="NAD-dependent epimerase/dehydratase" evidence="1">
    <location>
        <begin position="9"/>
        <end position="216"/>
    </location>
</feature>
<dbReference type="Pfam" id="PF01370">
    <property type="entry name" value="Epimerase"/>
    <property type="match status" value="1"/>
</dbReference>
<dbReference type="EMBL" id="FWWU01000007">
    <property type="protein sequence ID" value="SMB83799.1"/>
    <property type="molecule type" value="Genomic_DNA"/>
</dbReference>
<reference evidence="2 3" key="1">
    <citation type="submission" date="2017-04" db="EMBL/GenBank/DDBJ databases">
        <authorList>
            <person name="Afonso C.L."/>
            <person name="Miller P.J."/>
            <person name="Scott M.A."/>
            <person name="Spackman E."/>
            <person name="Goraichik I."/>
            <person name="Dimitrov K.M."/>
            <person name="Suarez D.L."/>
            <person name="Swayne D.E."/>
        </authorList>
    </citation>
    <scope>NUCLEOTIDE SEQUENCE [LARGE SCALE GENOMIC DNA]</scope>
    <source>
        <strain evidence="2 3">KR-140</strain>
    </source>
</reference>
<dbReference type="OrthoDB" id="112777at2"/>
<evidence type="ECO:0000313" key="3">
    <source>
        <dbReference type="Proteomes" id="UP000192582"/>
    </source>
</evidence>
<organism evidence="2 3">
    <name type="scientific">Deinococcus hopiensis KR-140</name>
    <dbReference type="NCBI Taxonomy" id="695939"/>
    <lineage>
        <taxon>Bacteria</taxon>
        <taxon>Thermotogati</taxon>
        <taxon>Deinococcota</taxon>
        <taxon>Deinococci</taxon>
        <taxon>Deinococcales</taxon>
        <taxon>Deinococcaceae</taxon>
        <taxon>Deinococcus</taxon>
    </lineage>
</organism>
<dbReference type="InterPro" id="IPR001509">
    <property type="entry name" value="Epimerase_deHydtase"/>
</dbReference>
<evidence type="ECO:0000259" key="1">
    <source>
        <dbReference type="Pfam" id="PF01370"/>
    </source>
</evidence>
<dbReference type="Gene3D" id="3.40.50.720">
    <property type="entry name" value="NAD(P)-binding Rossmann-like Domain"/>
    <property type="match status" value="1"/>
</dbReference>
<accession>A0A1W1URZ8</accession>
<keyword evidence="3" id="KW-1185">Reference proteome</keyword>
<sequence length="325" mass="35429">MTTSSNLHVVLGGTGAAGRTLVNELAHLGHRVRAVSRSNRGGWPAGVEWRAADLTNLESLRAVLADASVIYMAAQPPYHRWPEEFPALIENVLLALPSPDTRLVMVDNLYAYGPVTGPIHEGLPAVATDRKGKVRAKVADRLLTAHRAGQARVVIGRASSFFGPGVEASVADLNFFRKAAAGKAVQWPARLDRLHSLSFIEDYARGLAILGTHERALGRVWHVPTDVPLTGRRWIELVAREGGVPARPGVLPKALIRIAGLFSPVAREFGEMFYEFEEAYVLDGSAFALNFSFQPTPNEQAVRRTLTSLHAQEHTRGTNPRPAIH</sequence>
<dbReference type="AlphaFoldDB" id="A0A1W1URZ8"/>
<dbReference type="InterPro" id="IPR036291">
    <property type="entry name" value="NAD(P)-bd_dom_sf"/>
</dbReference>
<name>A0A1W1URZ8_9DEIO</name>
<protein>
    <submittedName>
        <fullName evidence="2">Nucleoside-diphosphate-sugar epimerase</fullName>
    </submittedName>
</protein>
<dbReference type="SUPFAM" id="SSF51735">
    <property type="entry name" value="NAD(P)-binding Rossmann-fold domains"/>
    <property type="match status" value="1"/>
</dbReference>
<gene>
    <name evidence="2" type="ORF">SAMN00790413_04898</name>
</gene>
<dbReference type="Proteomes" id="UP000192582">
    <property type="component" value="Unassembled WGS sequence"/>
</dbReference>
<evidence type="ECO:0000313" key="2">
    <source>
        <dbReference type="EMBL" id="SMB83799.1"/>
    </source>
</evidence>
<dbReference type="STRING" id="695939.SAMN00790413_04898"/>